<organism evidence="11">
    <name type="scientific">Coenobita clypeatus</name>
    <dbReference type="NCBI Taxonomy" id="474045"/>
    <lineage>
        <taxon>Eukaryota</taxon>
        <taxon>Metazoa</taxon>
        <taxon>Ecdysozoa</taxon>
        <taxon>Arthropoda</taxon>
        <taxon>Crustacea</taxon>
        <taxon>Multicrustacea</taxon>
        <taxon>Malacostraca</taxon>
        <taxon>Eumalacostraca</taxon>
        <taxon>Eucarida</taxon>
        <taxon>Decapoda</taxon>
        <taxon>Pleocyemata</taxon>
        <taxon>Anomura</taxon>
        <taxon>Paguroidea</taxon>
        <taxon>Coenobitidae</taxon>
        <taxon>Coenobita</taxon>
    </lineage>
</organism>
<evidence type="ECO:0000256" key="1">
    <source>
        <dbReference type="ARBA" id="ARBA00004651"/>
    </source>
</evidence>
<keyword evidence="6" id="KW-0472">Membrane</keyword>
<evidence type="ECO:0000256" key="9">
    <source>
        <dbReference type="SAM" id="SignalP"/>
    </source>
</evidence>
<feature type="signal peptide" evidence="9">
    <location>
        <begin position="1"/>
        <end position="20"/>
    </location>
</feature>
<feature type="domain" description="Ionotropic glutamate receptor C-terminal" evidence="10">
    <location>
        <begin position="2"/>
        <end position="220"/>
    </location>
</feature>
<keyword evidence="9" id="KW-0732">Signal</keyword>
<gene>
    <name evidence="11" type="primary">IR28</name>
</gene>
<feature type="non-terminal residue" evidence="11">
    <location>
        <position position="1"/>
    </location>
</feature>
<dbReference type="PANTHER" id="PTHR42643:SF24">
    <property type="entry name" value="IONOTROPIC RECEPTOR 60A"/>
    <property type="match status" value="1"/>
</dbReference>
<evidence type="ECO:0000256" key="3">
    <source>
        <dbReference type="ARBA" id="ARBA00022475"/>
    </source>
</evidence>
<evidence type="ECO:0000313" key="11">
    <source>
        <dbReference type="EMBL" id="CEF34393.1"/>
    </source>
</evidence>
<dbReference type="InterPro" id="IPR001320">
    <property type="entry name" value="Iontro_rcpt_C"/>
</dbReference>
<dbReference type="EMBL" id="LN590531">
    <property type="protein sequence ID" value="CEF34393.1"/>
    <property type="molecule type" value="mRNA"/>
</dbReference>
<dbReference type="Gene3D" id="1.10.287.70">
    <property type="match status" value="1"/>
</dbReference>
<dbReference type="PANTHER" id="PTHR42643">
    <property type="entry name" value="IONOTROPIC RECEPTOR 20A-RELATED"/>
    <property type="match status" value="1"/>
</dbReference>
<keyword evidence="5" id="KW-1133">Transmembrane helix</keyword>
<comment type="similarity">
    <text evidence="2">Belongs to the glutamate-gated ion channel (TC 1.A.10.1) family.</text>
</comment>
<evidence type="ECO:0000256" key="2">
    <source>
        <dbReference type="ARBA" id="ARBA00008685"/>
    </source>
</evidence>
<dbReference type="Pfam" id="PF00060">
    <property type="entry name" value="Lig_chan"/>
    <property type="match status" value="1"/>
</dbReference>
<comment type="subcellular location">
    <subcellularLocation>
        <location evidence="1">Cell membrane</location>
        <topology evidence="1">Multi-pass membrane protein</topology>
    </subcellularLocation>
</comment>
<feature type="chain" id="PRO_5002038720" evidence="9">
    <location>
        <begin position="21"/>
        <end position="228"/>
    </location>
</feature>
<dbReference type="InterPro" id="IPR052192">
    <property type="entry name" value="Insect_Ionotropic_Sensory_Rcpt"/>
</dbReference>
<dbReference type="AlphaFoldDB" id="A0A0A8P137"/>
<evidence type="ECO:0000256" key="5">
    <source>
        <dbReference type="ARBA" id="ARBA00022989"/>
    </source>
</evidence>
<keyword evidence="3" id="KW-1003">Cell membrane</keyword>
<proteinExistence type="evidence at transcript level"/>
<evidence type="ECO:0000259" key="10">
    <source>
        <dbReference type="Pfam" id="PF00060"/>
    </source>
</evidence>
<dbReference type="GO" id="GO:0015276">
    <property type="term" value="F:ligand-gated monoatomic ion channel activity"/>
    <property type="evidence" value="ECO:0007669"/>
    <property type="project" value="InterPro"/>
</dbReference>
<name>A0A0A8P137_9EUCA</name>
<feature type="non-terminal residue" evidence="11">
    <location>
        <position position="228"/>
    </location>
</feature>
<protein>
    <submittedName>
        <fullName evidence="11">Variant Ionotropic Glutamate Receptor</fullName>
    </submittedName>
</protein>
<dbReference type="SUPFAM" id="SSF53850">
    <property type="entry name" value="Periplasmic binding protein-like II"/>
    <property type="match status" value="1"/>
</dbReference>
<evidence type="ECO:0000256" key="6">
    <source>
        <dbReference type="ARBA" id="ARBA00023136"/>
    </source>
</evidence>
<dbReference type="GO" id="GO:0050906">
    <property type="term" value="P:detection of stimulus involved in sensory perception"/>
    <property type="evidence" value="ECO:0007669"/>
    <property type="project" value="UniProtKB-ARBA"/>
</dbReference>
<accession>A0A0A8P137</accession>
<keyword evidence="4" id="KW-0812">Transmembrane</keyword>
<keyword evidence="8" id="KW-0325">Glycoprotein</keyword>
<reference evidence="11" key="2">
    <citation type="submission" date="2015-01" db="EMBL/GenBank/DDBJ databases">
        <title>Expression of ionotropic receptors in terrestrial hermit crabs olfactory sensory neurons.</title>
        <authorList>
            <person name="Groh-Lunow K.C."/>
            <person name="Getahun M.N."/>
            <person name="Stensmyr M.C."/>
            <person name="Grosse-Wilde E."/>
            <person name="Hansson B.S."/>
        </authorList>
    </citation>
    <scope>NUCLEOTIDE SEQUENCE</scope>
    <source>
        <tissue evidence="11">Antennules</tissue>
    </source>
</reference>
<evidence type="ECO:0000256" key="8">
    <source>
        <dbReference type="ARBA" id="ARBA00023180"/>
    </source>
</evidence>
<sequence>SSGQMLVGCWLLFCLIISAGFRSSLIAHLTVQGKSKPLETLEDLVHADGWKWGFEPWLLTGVPIEYFEKHLDPVVQTVYKHMEIIVVDAALQKILKGGFSLLTLEKYITIILDSRYTDSKGNTPFLVSKKSFPVMATFGWGIRKGAPFYGPFTKLIHRLEDAGIIGYWTDELITQRVKEIRAENLVNKVNVFTDNTESESREVVLGLDHLQGAFYLLFLGSTLAALTL</sequence>
<dbReference type="GO" id="GO:0005886">
    <property type="term" value="C:plasma membrane"/>
    <property type="evidence" value="ECO:0007669"/>
    <property type="project" value="UniProtKB-SubCell"/>
</dbReference>
<evidence type="ECO:0000256" key="4">
    <source>
        <dbReference type="ARBA" id="ARBA00022692"/>
    </source>
</evidence>
<evidence type="ECO:0000256" key="7">
    <source>
        <dbReference type="ARBA" id="ARBA00023170"/>
    </source>
</evidence>
<reference evidence="11" key="1">
    <citation type="submission" date="2014-08" db="EMBL/GenBank/DDBJ databases">
        <authorList>
            <person name="Groh K."/>
        </authorList>
    </citation>
    <scope>NUCLEOTIDE SEQUENCE</scope>
    <source>
        <tissue evidence="11">Antennules</tissue>
    </source>
</reference>
<keyword evidence="7 11" id="KW-0675">Receptor</keyword>